<reference evidence="1 2" key="1">
    <citation type="journal article" date="2025" name="Microbiol. Resour. Announc.">
        <title>Draft genome sequences for Neonectria magnoliae and Neonectria punicea, canker pathogens of Liriodendron tulipifera and Acer saccharum in West Virginia.</title>
        <authorList>
            <person name="Petronek H.M."/>
            <person name="Kasson M.T."/>
            <person name="Metheny A.M."/>
            <person name="Stauder C.M."/>
            <person name="Lovett B."/>
            <person name="Lynch S.C."/>
            <person name="Garnas J.R."/>
            <person name="Kasson L.R."/>
            <person name="Stajich J.E."/>
        </authorList>
    </citation>
    <scope>NUCLEOTIDE SEQUENCE [LARGE SCALE GENOMIC DNA]</scope>
    <source>
        <strain evidence="1 2">NRRL 64653</strain>
    </source>
</reference>
<keyword evidence="2" id="KW-1185">Reference proteome</keyword>
<accession>A0ABR1GZQ2</accession>
<dbReference type="Pfam" id="PF12239">
    <property type="entry name" value="DUF3605"/>
    <property type="match status" value="1"/>
</dbReference>
<dbReference type="Proteomes" id="UP001498476">
    <property type="component" value="Unassembled WGS sequence"/>
</dbReference>
<name>A0ABR1GZQ2_9HYPO</name>
<sequence length="223" mass="26231">MGSQIALPYWQVNVPESERSRECPGFLLDISDKDRGIISTPDSDYHVLSWDEVRRIAGANRLDQFQRVPSELRRYKAYTFNLAKTYGSVANFVLNQRLQWSAPIQARGRPFEFNEDFKILINDWPYGIDPRIVHLVVWTKFDLQEDPDTGDLTDHAREEIDEFVTRMFRSHVPDDHIIWFKNWRNLKSVNAVEHFHVMMFNPDPEFVRTVTNGDIPQCQGFEN</sequence>
<dbReference type="PANTHER" id="PTHR35020:SF4">
    <property type="entry name" value="N-ACETYLGLUCOSAMINE-INDUCED PROTEIN 1"/>
    <property type="match status" value="1"/>
</dbReference>
<organism evidence="1 2">
    <name type="scientific">Neonectria punicea</name>
    <dbReference type="NCBI Taxonomy" id="979145"/>
    <lineage>
        <taxon>Eukaryota</taxon>
        <taxon>Fungi</taxon>
        <taxon>Dikarya</taxon>
        <taxon>Ascomycota</taxon>
        <taxon>Pezizomycotina</taxon>
        <taxon>Sordariomycetes</taxon>
        <taxon>Hypocreomycetidae</taxon>
        <taxon>Hypocreales</taxon>
        <taxon>Nectriaceae</taxon>
        <taxon>Neonectria</taxon>
    </lineage>
</organism>
<evidence type="ECO:0000313" key="2">
    <source>
        <dbReference type="Proteomes" id="UP001498476"/>
    </source>
</evidence>
<dbReference type="PANTHER" id="PTHR35020">
    <property type="entry name" value="N-ACETYLGLUCOSAMINE-INDUCED PROTEIN 1"/>
    <property type="match status" value="1"/>
</dbReference>
<protein>
    <recommendedName>
        <fullName evidence="3">N-acetylglucosamine-induced protein 1</fullName>
    </recommendedName>
</protein>
<comment type="caution">
    <text evidence="1">The sequence shown here is derived from an EMBL/GenBank/DDBJ whole genome shotgun (WGS) entry which is preliminary data.</text>
</comment>
<gene>
    <name evidence="1" type="ORF">QQX98_006813</name>
</gene>
<dbReference type="EMBL" id="JAZAVJ010000106">
    <property type="protein sequence ID" value="KAK7414296.1"/>
    <property type="molecule type" value="Genomic_DNA"/>
</dbReference>
<proteinExistence type="predicted"/>
<evidence type="ECO:0000313" key="1">
    <source>
        <dbReference type="EMBL" id="KAK7414296.1"/>
    </source>
</evidence>
<evidence type="ECO:0008006" key="3">
    <source>
        <dbReference type="Google" id="ProtNLM"/>
    </source>
</evidence>
<dbReference type="InterPro" id="IPR022036">
    <property type="entry name" value="DUF3605"/>
</dbReference>